<dbReference type="Pfam" id="PF01535">
    <property type="entry name" value="PPR"/>
    <property type="match status" value="1"/>
</dbReference>
<feature type="compositionally biased region" description="Low complexity" evidence="6">
    <location>
        <begin position="25"/>
        <end position="34"/>
    </location>
</feature>
<feature type="repeat" description="PPR" evidence="5">
    <location>
        <begin position="1086"/>
        <end position="1120"/>
    </location>
</feature>
<feature type="region of interest" description="Disordered" evidence="6">
    <location>
        <begin position="1619"/>
        <end position="1639"/>
    </location>
</feature>
<dbReference type="Proteomes" id="UP001212152">
    <property type="component" value="Unassembled WGS sequence"/>
</dbReference>
<protein>
    <submittedName>
        <fullName evidence="7">Uncharacterized protein</fullName>
    </submittedName>
</protein>
<evidence type="ECO:0000313" key="8">
    <source>
        <dbReference type="Proteomes" id="UP001212152"/>
    </source>
</evidence>
<evidence type="ECO:0000256" key="5">
    <source>
        <dbReference type="PROSITE-ProRule" id="PRU00708"/>
    </source>
</evidence>
<feature type="repeat" description="PPR" evidence="5">
    <location>
        <begin position="201"/>
        <end position="235"/>
    </location>
</feature>
<dbReference type="InterPro" id="IPR011990">
    <property type="entry name" value="TPR-like_helical_dom_sf"/>
</dbReference>
<gene>
    <name evidence="7" type="ORF">HDU87_005205</name>
</gene>
<feature type="repeat" description="PPR" evidence="5">
    <location>
        <begin position="1009"/>
        <end position="1043"/>
    </location>
</feature>
<evidence type="ECO:0000256" key="3">
    <source>
        <dbReference type="ARBA" id="ARBA00044493"/>
    </source>
</evidence>
<feature type="repeat" description="PPR" evidence="5">
    <location>
        <begin position="309"/>
        <end position="343"/>
    </location>
</feature>
<proteinExistence type="inferred from homology"/>
<keyword evidence="8" id="KW-1185">Reference proteome</keyword>
<dbReference type="PROSITE" id="PS51375">
    <property type="entry name" value="PPR"/>
    <property type="match status" value="5"/>
</dbReference>
<accession>A0AAD5XLE1</accession>
<dbReference type="EMBL" id="JADGJQ010000040">
    <property type="protein sequence ID" value="KAJ3176511.1"/>
    <property type="molecule type" value="Genomic_DNA"/>
</dbReference>
<feature type="compositionally biased region" description="Low complexity" evidence="6">
    <location>
        <begin position="57"/>
        <end position="66"/>
    </location>
</feature>
<evidence type="ECO:0000256" key="2">
    <source>
        <dbReference type="ARBA" id="ARBA00022737"/>
    </source>
</evidence>
<feature type="repeat" description="PPR" evidence="5">
    <location>
        <begin position="274"/>
        <end position="308"/>
    </location>
</feature>
<organism evidence="7 8">
    <name type="scientific">Geranomyces variabilis</name>
    <dbReference type="NCBI Taxonomy" id="109894"/>
    <lineage>
        <taxon>Eukaryota</taxon>
        <taxon>Fungi</taxon>
        <taxon>Fungi incertae sedis</taxon>
        <taxon>Chytridiomycota</taxon>
        <taxon>Chytridiomycota incertae sedis</taxon>
        <taxon>Chytridiomycetes</taxon>
        <taxon>Spizellomycetales</taxon>
        <taxon>Powellomycetaceae</taxon>
        <taxon>Geranomyces</taxon>
    </lineage>
</organism>
<evidence type="ECO:0000313" key="7">
    <source>
        <dbReference type="EMBL" id="KAJ3176511.1"/>
    </source>
</evidence>
<dbReference type="Gene3D" id="1.25.40.10">
    <property type="entry name" value="Tetratricopeptide repeat domain"/>
    <property type="match status" value="7"/>
</dbReference>
<comment type="function">
    <text evidence="3">Regulates mitochondrial small subunit maturation by controlling 15S rRNA 5'-end processing. Localizes to the 5' precursor of the 15S rRNA in a position that is subsequently occupied by mS47 in the mature yeast mtSSU. Uses structure and sequence-specific RNA recognition, binding to a single-stranded region of the precursor and specifically recognizing bases -6 to -1. The exchange of Ccm1 for mS47 is coupled to the irreversible removal of precursor rRNA that is accompanied by conformational changes of the mitoribosomal proteins uS5m and mS26. These conformational changes signal completion of 5'-end rRNA processing through protection of the mature 5'-end of the 15S rRNA and stabilization of mS47. The removal of the 5' precursor together with the dissociation of Ccm1 may be catalyzed by the 5'-3' exoribonuclease Pet127. Involved in the specific removal of group I introns in mitochondrial encoded transcripts.</text>
</comment>
<evidence type="ECO:0000256" key="4">
    <source>
        <dbReference type="ARBA" id="ARBA00044511"/>
    </source>
</evidence>
<comment type="subunit">
    <text evidence="4">Binds to mitochondrial small subunit 15S rRNA.</text>
</comment>
<dbReference type="InterPro" id="IPR002885">
    <property type="entry name" value="PPR_rpt"/>
</dbReference>
<reference evidence="7" key="1">
    <citation type="submission" date="2020-05" db="EMBL/GenBank/DDBJ databases">
        <title>Phylogenomic resolution of chytrid fungi.</title>
        <authorList>
            <person name="Stajich J.E."/>
            <person name="Amses K."/>
            <person name="Simmons R."/>
            <person name="Seto K."/>
            <person name="Myers J."/>
            <person name="Bonds A."/>
            <person name="Quandt C.A."/>
            <person name="Barry K."/>
            <person name="Liu P."/>
            <person name="Grigoriev I."/>
            <person name="Longcore J.E."/>
            <person name="James T.Y."/>
        </authorList>
    </citation>
    <scope>NUCLEOTIDE SEQUENCE</scope>
    <source>
        <strain evidence="7">JEL0379</strain>
    </source>
</reference>
<dbReference type="Pfam" id="PF13041">
    <property type="entry name" value="PPR_2"/>
    <property type="match status" value="1"/>
</dbReference>
<evidence type="ECO:0000256" key="6">
    <source>
        <dbReference type="SAM" id="MobiDB-lite"/>
    </source>
</evidence>
<dbReference type="PANTHER" id="PTHR47447">
    <property type="entry name" value="OS03G0856100 PROTEIN"/>
    <property type="match status" value="1"/>
</dbReference>
<dbReference type="NCBIfam" id="TIGR00756">
    <property type="entry name" value="PPR"/>
    <property type="match status" value="3"/>
</dbReference>
<comment type="similarity">
    <text evidence="1">Belongs to the CCM1 family.</text>
</comment>
<feature type="compositionally biased region" description="Gly residues" evidence="6">
    <location>
        <begin position="1621"/>
        <end position="1630"/>
    </location>
</feature>
<comment type="caution">
    <text evidence="7">The sequence shown here is derived from an EMBL/GenBank/DDBJ whole genome shotgun (WGS) entry which is preliminary data.</text>
</comment>
<keyword evidence="2" id="KW-0677">Repeat</keyword>
<name>A0AAD5XLE1_9FUNG</name>
<feature type="region of interest" description="Disordered" evidence="6">
    <location>
        <begin position="1"/>
        <end position="66"/>
    </location>
</feature>
<dbReference type="Pfam" id="PF13812">
    <property type="entry name" value="PPR_3"/>
    <property type="match status" value="1"/>
</dbReference>
<evidence type="ECO:0000256" key="1">
    <source>
        <dbReference type="ARBA" id="ARBA00006192"/>
    </source>
</evidence>
<dbReference type="PANTHER" id="PTHR47447:SF17">
    <property type="entry name" value="OS12G0638900 PROTEIN"/>
    <property type="match status" value="1"/>
</dbReference>
<sequence>MRRLVLSNAAASRCSHQHHHPSPRQPRCPSSASSFRSFATDSKAASVAPSSDDAEVSAATPDATSAPSALDQFDWPIIPASAADLAAWAAPTYLRKLHSELTARDVNGALTTYRRIMNSPEGRSRITHRVLRSLVQLVRKGRWGPSPVQATLLLLDDMRRLGIPLDMRDHNLLIECYISLQDDEGIRKAIFEMKANHHEPDVTTYNMMLANYADRGNLAAVRGGLQRMLASGIRPNTVTYNTILSASAGQWEPSAASEMASVIRRMEADNIHPDAITYNVLIKAYMRAGDTEAGMTTLSSMVEAGFVADAVTYRTIIAAFLRSRDAAGAEVHYHAMIRAGYRPPMWLLDRFLSVAAENRDREAAERWLQEISARGHHMGESTKLSMIRLAAAECDLRQFENTLSLDTGQDPVVSTDPSVFYRVTVIELLKRNALSLVPAACALLESKGFPIDPTYERIWQTMVQRRSNPITVADDGSITYPPTPEPPVLSSQTGVSTLASKFQRKDFASIVIANRQIATLAKLPETFPEAIALYHALPSLGLAPTAESLSPILGGFARTPDMDSLAAHWSDMDAAGITPDVACHNARVAGWLRAGNPTEATRAMKSLISSVTPNAYTIRLRLNLAVASGRYEEAVHLVEEVCRTREGGAYKALNSVVDRLCRDGRLEDAHRCWLATRTIAEDGQKNWKTARLVWYPSVAALIAGHMHAGNMEAAWQVYKVAIKDGFSFEETLLLTMIRILHYEGRHAELEMVLSDAVEKRTQPGRTSWKSVVTLLRDFDGTMASRIIDRVISRSPVKPLAADARALLMASFAAKDATAVDALARMFIKHGVEPERKLLHILFASRGMSWRPGTIKHLLEYAIQNAQETGEPLDARSVALALEALVAGDDAAGAFLAFKYMSGQGMLVTAAQRGRLTDLLCRTSLADEATEVSSIGARALGEGLDRGNLQSFAMMYAREGRMDQLNAMLDRLPGAASPHAKSILEAIRHGHAETGLHVLQRMLKQNIPVHSYTYVSMIAELAQRGEVDIAIDVVCSLLAAGIVPDVVVHNLVIKAHVRTGRAREALDMLARPEPGFFGAAGIRLKPDAWAWNTIVAGLAKEKDLDSLALAKNLMRREGVKPDLATCTSLLHCARTLEDVQALEAEVEAMGAVRDTTWFRTLGMVYARLEMPRHCEQAVRKCADIGTWEWNIMLKGWMAVGEYWTCVRVYNDMTRHGNGGGGVRPDVVTFNTLISAALESTQVADASTQVERWLAEMGHRGLKPSSKTHNLLLSQAAAAKDPELAAQRFDAMIVAKATPTEETFVSLVLAGAERDTFFQTATEIVDTLMPSHKVRPSRMIHHAIVFALAHAGRVTDMQSWIEKMAASGFDSNDAVLHRALVQAHVASNNLVAAEAAITNQAEKRSSIESFVPKSEMRNKLPRPALVSADSPPEDLIPYHLLADAYCEAGKSPIVALRTLQRIEAAAADGVTFGIAMKVLLRAGWHTAATSLWEWAVEGRCSARDDLDAEPVAYWTAAPPPLERRFVGEAFICSYIDSTGIALHARKTAGGASASRSAAEWQKDPNAELHTLWTHVLKLGGEGTNPRVARFATFPTENMCNSHIEALMRCGELGGGIKVLSQMDGGGDGGGSSRDGVALAPRPTPKTIRTVVRPLLKAGKAQQIAKLRTIVARRWPDLVQIVDELAQEH</sequence>